<evidence type="ECO:0000256" key="1">
    <source>
        <dbReference type="SAM" id="Phobius"/>
    </source>
</evidence>
<dbReference type="AlphaFoldDB" id="A0A1G1W3X6"/>
<proteinExistence type="predicted"/>
<feature type="transmembrane region" description="Helical" evidence="1">
    <location>
        <begin position="80"/>
        <end position="102"/>
    </location>
</feature>
<evidence type="ECO:0000313" key="3">
    <source>
        <dbReference type="Proteomes" id="UP000178493"/>
    </source>
</evidence>
<keyword evidence="1" id="KW-0812">Transmembrane</keyword>
<feature type="transmembrane region" description="Helical" evidence="1">
    <location>
        <begin position="12"/>
        <end position="36"/>
    </location>
</feature>
<comment type="caution">
    <text evidence="2">The sequence shown here is derived from an EMBL/GenBank/DDBJ whole genome shotgun (WGS) entry which is preliminary data.</text>
</comment>
<protein>
    <submittedName>
        <fullName evidence="2">Uncharacterized protein</fullName>
    </submittedName>
</protein>
<evidence type="ECO:0000313" key="2">
    <source>
        <dbReference type="EMBL" id="OGY22300.1"/>
    </source>
</evidence>
<sequence length="104" mass="11363">MRVDFMPKTILGKWSVGLIITFFLLLATGMTVVSVFKQEGGETFFDNLWISIPMLSAGAAAIAAFFTGIISIWKSKERSILVFVASLIGLLALWFIIGGILVPH</sequence>
<organism evidence="2 3">
    <name type="scientific">Candidatus Woykebacteria bacterium GWB1_45_5</name>
    <dbReference type="NCBI Taxonomy" id="1802592"/>
    <lineage>
        <taxon>Bacteria</taxon>
        <taxon>Candidatus Woykeibacteriota</taxon>
    </lineage>
</organism>
<feature type="transmembrane region" description="Helical" evidence="1">
    <location>
        <begin position="48"/>
        <end position="73"/>
    </location>
</feature>
<accession>A0A1G1W3X6</accession>
<name>A0A1G1W3X6_9BACT</name>
<keyword evidence="1" id="KW-1133">Transmembrane helix</keyword>
<keyword evidence="1" id="KW-0472">Membrane</keyword>
<gene>
    <name evidence="2" type="ORF">A2126_03935</name>
</gene>
<reference evidence="2 3" key="1">
    <citation type="journal article" date="2016" name="Nat. Commun.">
        <title>Thousands of microbial genomes shed light on interconnected biogeochemical processes in an aquifer system.</title>
        <authorList>
            <person name="Anantharaman K."/>
            <person name="Brown C.T."/>
            <person name="Hug L.A."/>
            <person name="Sharon I."/>
            <person name="Castelle C.J."/>
            <person name="Probst A.J."/>
            <person name="Thomas B.C."/>
            <person name="Singh A."/>
            <person name="Wilkins M.J."/>
            <person name="Karaoz U."/>
            <person name="Brodie E.L."/>
            <person name="Williams K.H."/>
            <person name="Hubbard S.S."/>
            <person name="Banfield J.F."/>
        </authorList>
    </citation>
    <scope>NUCLEOTIDE SEQUENCE [LARGE SCALE GENOMIC DNA]</scope>
</reference>
<dbReference type="Proteomes" id="UP000178493">
    <property type="component" value="Unassembled WGS sequence"/>
</dbReference>
<dbReference type="EMBL" id="MHCO01000052">
    <property type="protein sequence ID" value="OGY22300.1"/>
    <property type="molecule type" value="Genomic_DNA"/>
</dbReference>